<evidence type="ECO:0000313" key="2">
    <source>
        <dbReference type="Proteomes" id="UP000076532"/>
    </source>
</evidence>
<evidence type="ECO:0000313" key="1">
    <source>
        <dbReference type="EMBL" id="KZP02805.1"/>
    </source>
</evidence>
<dbReference type="EMBL" id="KV418294">
    <property type="protein sequence ID" value="KZP02805.1"/>
    <property type="molecule type" value="Genomic_DNA"/>
</dbReference>
<dbReference type="Proteomes" id="UP000076532">
    <property type="component" value="Unassembled WGS sequence"/>
</dbReference>
<reference evidence="1 2" key="1">
    <citation type="journal article" date="2016" name="Mol. Biol. Evol.">
        <title>Comparative Genomics of Early-Diverging Mushroom-Forming Fungi Provides Insights into the Origins of Lignocellulose Decay Capabilities.</title>
        <authorList>
            <person name="Nagy L.G."/>
            <person name="Riley R."/>
            <person name="Tritt A."/>
            <person name="Adam C."/>
            <person name="Daum C."/>
            <person name="Floudas D."/>
            <person name="Sun H."/>
            <person name="Yadav J.S."/>
            <person name="Pangilinan J."/>
            <person name="Larsson K.H."/>
            <person name="Matsuura K."/>
            <person name="Barry K."/>
            <person name="Labutti K."/>
            <person name="Kuo R."/>
            <person name="Ohm R.A."/>
            <person name="Bhattacharya S.S."/>
            <person name="Shirouzu T."/>
            <person name="Yoshinaga Y."/>
            <person name="Martin F.M."/>
            <person name="Grigoriev I.V."/>
            <person name="Hibbett D.S."/>
        </authorList>
    </citation>
    <scope>NUCLEOTIDE SEQUENCE [LARGE SCALE GENOMIC DNA]</scope>
    <source>
        <strain evidence="1 2">CBS 109695</strain>
    </source>
</reference>
<sequence>YAFEDFASRADAVTYETWSLVHTLVNECFAQKRYMNDSFAYTDPIDCSERDTNTSRACSLQANNDNGFYKSSPWEYSWIPLHQQLHMSVDRVRDVVFTNFNTSGHGRSVPSTPQIPILSPFIPSYTIHSSYLNANTTVTVEGYDANSVRQVIPAGAAAYAQNVTVNGVPTASRCHFDFYDTFKIGGNITISVTSNKTLVNDCAGPVPESISTGGFAVPR</sequence>
<proteinExistence type="predicted"/>
<keyword evidence="1" id="KW-0378">Hydrolase</keyword>
<protein>
    <submittedName>
        <fullName evidence="1">Glycoside hydrolase family 92 protein</fullName>
    </submittedName>
</protein>
<keyword evidence="2" id="KW-1185">Reference proteome</keyword>
<dbReference type="OrthoDB" id="449263at2759"/>
<dbReference type="AlphaFoldDB" id="A0A167TCT0"/>
<dbReference type="GO" id="GO:0016787">
    <property type="term" value="F:hydrolase activity"/>
    <property type="evidence" value="ECO:0007669"/>
    <property type="project" value="UniProtKB-KW"/>
</dbReference>
<name>A0A167TCT0_9AGAM</name>
<dbReference type="STRING" id="436010.A0A167TCT0"/>
<accession>A0A167TCT0</accession>
<gene>
    <name evidence="1" type="ORF">FIBSPDRAFT_905522</name>
</gene>
<organism evidence="1 2">
    <name type="scientific">Athelia psychrophila</name>
    <dbReference type="NCBI Taxonomy" id="1759441"/>
    <lineage>
        <taxon>Eukaryota</taxon>
        <taxon>Fungi</taxon>
        <taxon>Dikarya</taxon>
        <taxon>Basidiomycota</taxon>
        <taxon>Agaricomycotina</taxon>
        <taxon>Agaricomycetes</taxon>
        <taxon>Agaricomycetidae</taxon>
        <taxon>Atheliales</taxon>
        <taxon>Atheliaceae</taxon>
        <taxon>Athelia</taxon>
    </lineage>
</organism>
<feature type="non-terminal residue" evidence="1">
    <location>
        <position position="1"/>
    </location>
</feature>
<dbReference type="Gene3D" id="3.30.2080.10">
    <property type="entry name" value="GH92 mannosidase domain"/>
    <property type="match status" value="1"/>
</dbReference>